<dbReference type="Pfam" id="PF21074">
    <property type="entry name" value="GDH_C"/>
    <property type="match status" value="1"/>
</dbReference>
<organism evidence="7 8">
    <name type="scientific">Micromonospora sediminicola</name>
    <dbReference type="NCBI Taxonomy" id="946078"/>
    <lineage>
        <taxon>Bacteria</taxon>
        <taxon>Bacillati</taxon>
        <taxon>Actinomycetota</taxon>
        <taxon>Actinomycetes</taxon>
        <taxon>Micromonosporales</taxon>
        <taxon>Micromonosporaceae</taxon>
        <taxon>Micromonospora</taxon>
    </lineage>
</organism>
<dbReference type="InterPro" id="IPR048381">
    <property type="entry name" value="GDH_C"/>
</dbReference>
<evidence type="ECO:0000259" key="4">
    <source>
        <dbReference type="Pfam" id="PF21075"/>
    </source>
</evidence>
<dbReference type="PANTHER" id="PTHR43403">
    <property type="entry name" value="NAD-SPECIFIC GLUTAMATE DEHYDROGENASE"/>
    <property type="match status" value="1"/>
</dbReference>
<feature type="domain" description="NAD-specific glutamate dehydrogenase C-terminal" evidence="3">
    <location>
        <begin position="1345"/>
        <end position="1680"/>
    </location>
</feature>
<dbReference type="SUPFAM" id="SSF51735">
    <property type="entry name" value="NAD(P)-binding Rossmann-fold domains"/>
    <property type="match status" value="1"/>
</dbReference>
<dbReference type="OrthoDB" id="9758052at2"/>
<dbReference type="InterPro" id="IPR049062">
    <property type="entry name" value="NAD_Glu_DH_ACT2"/>
</dbReference>
<dbReference type="InterPro" id="IPR049056">
    <property type="entry name" value="NAD_Glu_DH_HM3"/>
</dbReference>
<dbReference type="Pfam" id="PF21073">
    <property type="entry name" value="GDH_HM1"/>
    <property type="match status" value="1"/>
</dbReference>
<dbReference type="InterPro" id="IPR036291">
    <property type="entry name" value="NAD(P)-bd_dom_sf"/>
</dbReference>
<dbReference type="Pfam" id="PF05088">
    <property type="entry name" value="Bac_GDH_CD"/>
    <property type="match status" value="1"/>
</dbReference>
<dbReference type="EMBL" id="FLRH01000003">
    <property type="protein sequence ID" value="SBT64724.1"/>
    <property type="molecule type" value="Genomic_DNA"/>
</dbReference>
<accession>A0A1A9B6V2</accession>
<evidence type="ECO:0000256" key="1">
    <source>
        <dbReference type="SAM" id="MobiDB-lite"/>
    </source>
</evidence>
<dbReference type="Proteomes" id="UP000199558">
    <property type="component" value="Unassembled WGS sequence"/>
</dbReference>
<dbReference type="InterPro" id="IPR024727">
    <property type="entry name" value="NAD_Glu_DH_N_ACT1"/>
</dbReference>
<evidence type="ECO:0000259" key="6">
    <source>
        <dbReference type="Pfam" id="PF21077"/>
    </source>
</evidence>
<dbReference type="RefSeq" id="WP_091571385.1">
    <property type="nucleotide sequence ID" value="NZ_FLRH01000003.1"/>
</dbReference>
<dbReference type="Pfam" id="PF21079">
    <property type="entry name" value="GDH_HM2"/>
    <property type="match status" value="1"/>
</dbReference>
<dbReference type="InterPro" id="IPR049059">
    <property type="entry name" value="NAD_Glu_DH_HM1"/>
</dbReference>
<feature type="domain" description="NAD-glutamate dehydrogenase catalytic" evidence="2">
    <location>
        <begin position="811"/>
        <end position="1301"/>
    </location>
</feature>
<dbReference type="Pfam" id="PF21078">
    <property type="entry name" value="GDH_HM3"/>
    <property type="match status" value="1"/>
</dbReference>
<dbReference type="Pfam" id="PF21076">
    <property type="entry name" value="GDH_ACT2"/>
    <property type="match status" value="1"/>
</dbReference>
<feature type="region of interest" description="Disordered" evidence="1">
    <location>
        <begin position="1"/>
        <end position="41"/>
    </location>
</feature>
<evidence type="ECO:0000259" key="5">
    <source>
        <dbReference type="Pfam" id="PF21076"/>
    </source>
</evidence>
<dbReference type="GO" id="GO:0006538">
    <property type="term" value="P:L-glutamate catabolic process"/>
    <property type="evidence" value="ECO:0007669"/>
    <property type="project" value="InterPro"/>
</dbReference>
<dbReference type="STRING" id="946078.GA0070622_1703"/>
<proteinExistence type="predicted"/>
<reference evidence="8" key="1">
    <citation type="submission" date="2016-06" db="EMBL/GenBank/DDBJ databases">
        <authorList>
            <person name="Varghese N."/>
            <person name="Submissions Spin"/>
        </authorList>
    </citation>
    <scope>NUCLEOTIDE SEQUENCE [LARGE SCALE GENOMIC DNA]</scope>
    <source>
        <strain evidence="8">DSM 45794</strain>
    </source>
</reference>
<dbReference type="InterPro" id="IPR046346">
    <property type="entry name" value="Aminoacid_DH-like_N_sf"/>
</dbReference>
<dbReference type="GO" id="GO:0004069">
    <property type="term" value="F:L-aspartate:2-oxoglutarate aminotransferase activity"/>
    <property type="evidence" value="ECO:0007669"/>
    <property type="project" value="InterPro"/>
</dbReference>
<evidence type="ECO:0000313" key="8">
    <source>
        <dbReference type="Proteomes" id="UP000199558"/>
    </source>
</evidence>
<name>A0A1A9B6V2_9ACTN</name>
<dbReference type="InterPro" id="IPR049058">
    <property type="entry name" value="NAD_Glu_DH_HM2"/>
</dbReference>
<evidence type="ECO:0000259" key="2">
    <source>
        <dbReference type="Pfam" id="PF05088"/>
    </source>
</evidence>
<gene>
    <name evidence="7" type="ORF">GA0070622_1703</name>
</gene>
<dbReference type="Gene3D" id="3.40.50.720">
    <property type="entry name" value="NAD(P)-binding Rossmann-like Domain"/>
    <property type="match status" value="1"/>
</dbReference>
<dbReference type="Pfam" id="PF21077">
    <property type="entry name" value="GDH_ACT3"/>
    <property type="match status" value="1"/>
</dbReference>
<dbReference type="InterPro" id="IPR049064">
    <property type="entry name" value="NAD_Glu_DH_ACT3"/>
</dbReference>
<dbReference type="InterPro" id="IPR028971">
    <property type="entry name" value="NAD-GDH_cat"/>
</dbReference>
<dbReference type="Pfam" id="PF21075">
    <property type="entry name" value="GDH_ACT1"/>
    <property type="match status" value="1"/>
</dbReference>
<feature type="domain" description="NAD-glutamate dehydrogenase ACT2" evidence="5">
    <location>
        <begin position="476"/>
        <end position="566"/>
    </location>
</feature>
<dbReference type="InterPro" id="IPR007780">
    <property type="entry name" value="NAD_Glu_DH_bac"/>
</dbReference>
<dbReference type="PIRSF" id="PIRSF036761">
    <property type="entry name" value="GDH_Mll4104"/>
    <property type="match status" value="1"/>
</dbReference>
<sequence>MDRRPAIKPGPDLRQADTSRDDDSFDSATDGDGYGRLDTGVTGMTGSSIDTLYDLGLPAQALADESEDAELDEPVPNAERLVAQAVALAGDDHDAATLVDRFWRFAPDEELIGFTAEEMLEAARAHRDLAQQRVPGELKLRIHEPDAEQHHTVVEIVTDDMPFLVDSVTALLNSRHLDVHLLVHPLVVVRREPLGRLTEVSADVEPDDAIAGDLVESWMRIEIDPVRDPAEREALRRELQRVLTDVREAVEDWPKMRQRALALADELAAARTSDNRPPVPEKDITDSVELLRWLAHDHFTFLGYREYRLVDTDGTGGGGQALEAVLGTGLGILRSDSPEARSLNSMTPEAHEKVLEKRLLIITKANSRATVHRSAYLDYIGFKIFNEAGEVVGERRFLGLFSTAAYRTSVQELPVVRRKVAEVLDRSGLSLRSHSGKDLLQILETYPRDELFQIKTDDLYHAVIGVLRMAGRRQLRVFLRRDAYGRFISCLIYLPRDRFTTQNRLRMQDILLRELNGVGVDYTTRVTESMLARVHFIVRTDPNNPPGEIDADLLAEELADATRLWDDDYRLVLERKLGDEQAKHLFSRYADAFPEGYKDGHTPYEAMKDLAKLELLEEPGQLEMHLFRKQLAPRPYAAGRAAEADEAMDVRFKVYRYGEPMMLSAVLPVLHSLGVKVVDEHPYEVERVDGRIWLYDFGLELPERHQDLAEVRPHVENAFAAAWRGEAEVDGFNELVLRAGLTWRQVVVLRAYAKYLRQAGTVFSQEYMEQTFIAYPRIAGLLVELFETRFAPGATTLDERRQRNGELVEAIGEALDEVASLDQDRILRAYLTLMQATLRTSFYQKPVGGRPKAYVAFKLDPQAIPDLPAPRPKFEIFVYSPRFEGVHLRFGPVARGGLRWSDRREDFRTEVLGLVKAQMVKNAVIVPVGAKGGFVLKQRPGDRDEAVVCYKEFISALLDVTDNIVSGEIVPPVDVVRHDGDDPYLVVAADKGTATFSDIANEISTAHNFWLGDAFASGGSAGYDHKKMGITARGAWESVKRHFRELGHDTQTQDFTVVGVGDMSGDVFGNGMLLSKHIRLLAAFDHRHIFLDPDPDAARSWDERKRLFDLPRSSWEDYDAELISAGGGIYPRTAKSVPITPQVRAVLGLDDDVTQLSPQELMKAIVTAPVDLFWNGGIGTYVKASTQTNAEAGDKSNDAIRVDGRALRCRVVGEGGNLGFTQQGRIEYASGGGRIYTDFIDNAAGVDCSDHEVNIKILLNTAVADGELDRPERDELLAQMTDEVAELVLRDNYDQARAVNNAQAQAASLLPVHRRMINELERSGALDRALEALPPDEELAVRAENGLTAPEFAVLLAYVKIVLEREIVGEGLADEEWTTDVLVNYFPTPLRQRFADRMGRHRLRRDIVTTVLVNEAINRGGISFVFRVVEETAASAADVLRAYVVVREVFGLGELWNAVEALDNKVSPELQTAVYLDTRRLLDRAVRWLVTNRRSPIDVPAEIARLRDGVTRLLPDLEHLFWGTEREAIAAHIESLVGKGLPRDLAEQATRLMYSFGLLDIVETAQTTGRDVSEVASVYFVLSDRFRVDALLSKISLLPREDRWQTLARMALRYDLYAALAALTAEVLGSTPDSLPPAERVQEWEQANATSIHRAHRAMGEFDESRADLSALSVLLRQIRTLVRTSAAA</sequence>
<dbReference type="SUPFAM" id="SSF53223">
    <property type="entry name" value="Aminoacid dehydrogenase-like, N-terminal domain"/>
    <property type="match status" value="1"/>
</dbReference>
<feature type="domain" description="NAD-glutamate dehydrogenase N-terminal ACT1" evidence="4">
    <location>
        <begin position="99"/>
        <end position="239"/>
    </location>
</feature>
<evidence type="ECO:0000313" key="7">
    <source>
        <dbReference type="EMBL" id="SBT64724.1"/>
    </source>
</evidence>
<protein>
    <submittedName>
        <fullName evidence="7">Glutamate dehydrogenase</fullName>
    </submittedName>
</protein>
<feature type="domain" description="NAD-glutamate dehydrogenase ACT3" evidence="6">
    <location>
        <begin position="643"/>
        <end position="708"/>
    </location>
</feature>
<dbReference type="GO" id="GO:0004352">
    <property type="term" value="F:glutamate dehydrogenase (NAD+) activity"/>
    <property type="evidence" value="ECO:0007669"/>
    <property type="project" value="InterPro"/>
</dbReference>
<keyword evidence="8" id="KW-1185">Reference proteome</keyword>
<dbReference type="PANTHER" id="PTHR43403:SF1">
    <property type="entry name" value="NAD-SPECIFIC GLUTAMATE DEHYDROGENASE"/>
    <property type="match status" value="1"/>
</dbReference>
<evidence type="ECO:0000259" key="3">
    <source>
        <dbReference type="Pfam" id="PF21074"/>
    </source>
</evidence>